<keyword evidence="1" id="KW-0812">Transmembrane</keyword>
<protein>
    <submittedName>
        <fullName evidence="2">Phosphatidylglycerophosphate synthase</fullName>
    </submittedName>
</protein>
<feature type="transmembrane region" description="Helical" evidence="1">
    <location>
        <begin position="135"/>
        <end position="154"/>
    </location>
</feature>
<proteinExistence type="predicted"/>
<feature type="transmembrane region" description="Helical" evidence="1">
    <location>
        <begin position="175"/>
        <end position="191"/>
    </location>
</feature>
<gene>
    <name evidence="2" type="ORF">HNQ64_002586</name>
</gene>
<feature type="transmembrane region" description="Helical" evidence="1">
    <location>
        <begin position="37"/>
        <end position="56"/>
    </location>
</feature>
<organism evidence="2 3">
    <name type="scientific">Prosthecobacter dejongeii</name>
    <dbReference type="NCBI Taxonomy" id="48465"/>
    <lineage>
        <taxon>Bacteria</taxon>
        <taxon>Pseudomonadati</taxon>
        <taxon>Verrucomicrobiota</taxon>
        <taxon>Verrucomicrobiia</taxon>
        <taxon>Verrucomicrobiales</taxon>
        <taxon>Verrucomicrobiaceae</taxon>
        <taxon>Prosthecobacter</taxon>
    </lineage>
</organism>
<dbReference type="Proteomes" id="UP000534294">
    <property type="component" value="Unassembled WGS sequence"/>
</dbReference>
<dbReference type="EMBL" id="JACHIF010000004">
    <property type="protein sequence ID" value="MBB5038328.1"/>
    <property type="molecule type" value="Genomic_DNA"/>
</dbReference>
<dbReference type="Gene3D" id="1.20.120.1760">
    <property type="match status" value="1"/>
</dbReference>
<name>A0A7W8DQD0_9BACT</name>
<reference evidence="2 3" key="1">
    <citation type="submission" date="2020-08" db="EMBL/GenBank/DDBJ databases">
        <title>Genomic Encyclopedia of Type Strains, Phase IV (KMG-IV): sequencing the most valuable type-strain genomes for metagenomic binning, comparative biology and taxonomic classification.</title>
        <authorList>
            <person name="Goeker M."/>
        </authorList>
    </citation>
    <scope>NUCLEOTIDE SEQUENCE [LARGE SCALE GENOMIC DNA]</scope>
    <source>
        <strain evidence="2 3">DSM 12251</strain>
    </source>
</reference>
<feature type="transmembrane region" description="Helical" evidence="1">
    <location>
        <begin position="197"/>
        <end position="217"/>
    </location>
</feature>
<dbReference type="AlphaFoldDB" id="A0A7W8DQD0"/>
<keyword evidence="1" id="KW-0472">Membrane</keyword>
<evidence type="ECO:0000313" key="3">
    <source>
        <dbReference type="Proteomes" id="UP000534294"/>
    </source>
</evidence>
<keyword evidence="3" id="KW-1185">Reference proteome</keyword>
<accession>A0A7W8DQD0</accession>
<feature type="transmembrane region" description="Helical" evidence="1">
    <location>
        <begin position="63"/>
        <end position="81"/>
    </location>
</feature>
<evidence type="ECO:0000313" key="2">
    <source>
        <dbReference type="EMBL" id="MBB5038328.1"/>
    </source>
</evidence>
<sequence>MSTPQDHGPRRELKSRNTGWARLLARWACASHLSPNAISLLSIVFATVSLSCFLGVPEQGTPLGSALLWFGAAAGIQLRLLCNLMDGMVAVEGGRASATGPIFNEVPDRVADVFILVGAGYSTRMDPGVIKLFDTLPLGWSCAILAMATAYIRLLQGTLTGQQSFIGPMAKQHRMAVLTVGALAALVESLYGREPVAIYWALVVIFVGSILTFSRRLSLIVQTLKKPSSR</sequence>
<keyword evidence="1" id="KW-1133">Transmembrane helix</keyword>
<evidence type="ECO:0000256" key="1">
    <source>
        <dbReference type="SAM" id="Phobius"/>
    </source>
</evidence>
<dbReference type="InterPro" id="IPR043130">
    <property type="entry name" value="CDP-OH_PTrfase_TM_dom"/>
</dbReference>
<dbReference type="RefSeq" id="WP_184209019.1">
    <property type="nucleotide sequence ID" value="NZ_JACHIF010000004.1"/>
</dbReference>
<comment type="caution">
    <text evidence="2">The sequence shown here is derived from an EMBL/GenBank/DDBJ whole genome shotgun (WGS) entry which is preliminary data.</text>
</comment>